<reference evidence="2" key="1">
    <citation type="submission" date="2017-01" db="EMBL/GenBank/DDBJ databases">
        <title>Comparative genomics of anhydrobiosis in the tardigrade Hypsibius dujardini.</title>
        <authorList>
            <person name="Yoshida Y."/>
            <person name="Koutsovoulos G."/>
            <person name="Laetsch D."/>
            <person name="Stevens L."/>
            <person name="Kumar S."/>
            <person name="Horikawa D."/>
            <person name="Ishino K."/>
            <person name="Komine S."/>
            <person name="Tomita M."/>
            <person name="Blaxter M."/>
            <person name="Arakawa K."/>
        </authorList>
    </citation>
    <scope>NUCLEOTIDE SEQUENCE [LARGE SCALE GENOMIC DNA]</scope>
    <source>
        <strain evidence="2">Z151</strain>
    </source>
</reference>
<dbReference type="Proteomes" id="UP000192578">
    <property type="component" value="Unassembled WGS sequence"/>
</dbReference>
<comment type="caution">
    <text evidence="1">The sequence shown here is derived from an EMBL/GenBank/DDBJ whole genome shotgun (WGS) entry which is preliminary data.</text>
</comment>
<organism evidence="1 2">
    <name type="scientific">Hypsibius exemplaris</name>
    <name type="common">Freshwater tardigrade</name>
    <dbReference type="NCBI Taxonomy" id="2072580"/>
    <lineage>
        <taxon>Eukaryota</taxon>
        <taxon>Metazoa</taxon>
        <taxon>Ecdysozoa</taxon>
        <taxon>Tardigrada</taxon>
        <taxon>Eutardigrada</taxon>
        <taxon>Parachela</taxon>
        <taxon>Hypsibioidea</taxon>
        <taxon>Hypsibiidae</taxon>
        <taxon>Hypsibius</taxon>
    </lineage>
</organism>
<evidence type="ECO:0000313" key="1">
    <source>
        <dbReference type="EMBL" id="OQV25797.1"/>
    </source>
</evidence>
<sequence>MPRGGPSRIGQAIVIMKEGIGAGHWSSSPTLHMPTQHLFPATILLSHSALVLYCRDSNGRVLALPVNYDPRARTGLELNP</sequence>
<proteinExistence type="predicted"/>
<protein>
    <submittedName>
        <fullName evidence="1">Uncharacterized protein</fullName>
    </submittedName>
</protein>
<evidence type="ECO:0000313" key="2">
    <source>
        <dbReference type="Proteomes" id="UP000192578"/>
    </source>
</evidence>
<name>A0A1W0XEB3_HYPEX</name>
<accession>A0A1W0XEB3</accession>
<dbReference type="AlphaFoldDB" id="A0A1W0XEB3"/>
<dbReference type="EMBL" id="MTYJ01000002">
    <property type="protein sequence ID" value="OQV25797.1"/>
    <property type="molecule type" value="Genomic_DNA"/>
</dbReference>
<gene>
    <name evidence="1" type="ORF">BV898_00722</name>
</gene>
<keyword evidence="2" id="KW-1185">Reference proteome</keyword>